<reference evidence="1 2" key="1">
    <citation type="submission" date="2017-09" db="EMBL/GenBank/DDBJ databases">
        <title>Draft Genome Sequence of Corynebacterium accolens AH4003.</title>
        <authorList>
            <person name="Chen Y."/>
            <person name="Oosthuysen W.F."/>
            <person name="Kelley S."/>
            <person name="Horswill A."/>
        </authorList>
    </citation>
    <scope>NUCLEOTIDE SEQUENCE [LARGE SCALE GENOMIC DNA]</scope>
    <source>
        <strain evidence="1 2">AH4003</strain>
    </source>
</reference>
<proteinExistence type="predicted"/>
<evidence type="ECO:0000313" key="2">
    <source>
        <dbReference type="Proteomes" id="UP000218690"/>
    </source>
</evidence>
<evidence type="ECO:0000313" key="1">
    <source>
        <dbReference type="EMBL" id="PCC84033.1"/>
    </source>
</evidence>
<accession>A0A2A4AM70</accession>
<dbReference type="AlphaFoldDB" id="A0A2A4AM70"/>
<organism evidence="1 2">
    <name type="scientific">Corynebacterium accolens</name>
    <dbReference type="NCBI Taxonomy" id="38284"/>
    <lineage>
        <taxon>Bacteria</taxon>
        <taxon>Bacillati</taxon>
        <taxon>Actinomycetota</taxon>
        <taxon>Actinomycetes</taxon>
        <taxon>Mycobacteriales</taxon>
        <taxon>Corynebacteriaceae</taxon>
        <taxon>Corynebacterium</taxon>
    </lineage>
</organism>
<evidence type="ECO:0008006" key="3">
    <source>
        <dbReference type="Google" id="ProtNLM"/>
    </source>
</evidence>
<sequence length="107" mass="11569">MTDVFFDEQDVSQRLNRVIEENQAQRSAHMADVPAFSPAAAGRDFAGQGARIQAMLERLHSRGVWRLDNITATAAAARAQIKEFSALDEANAASLTHAEPSFGGGVR</sequence>
<comment type="caution">
    <text evidence="1">The sequence shown here is derived from an EMBL/GenBank/DDBJ whole genome shotgun (WGS) entry which is preliminary data.</text>
</comment>
<gene>
    <name evidence="1" type="ORF">COM45_01055</name>
</gene>
<dbReference type="Proteomes" id="UP000218690">
    <property type="component" value="Unassembled WGS sequence"/>
</dbReference>
<dbReference type="EMBL" id="NWBP01000001">
    <property type="protein sequence ID" value="PCC84033.1"/>
    <property type="molecule type" value="Genomic_DNA"/>
</dbReference>
<protein>
    <recommendedName>
        <fullName evidence="3">Chemotaxis protein</fullName>
    </recommendedName>
</protein>
<name>A0A2A4AM70_9CORY</name>